<evidence type="ECO:0000313" key="4">
    <source>
        <dbReference type="EMBL" id="KPL86472.1"/>
    </source>
</evidence>
<name>A0A0M8K837_9CHLR</name>
<keyword evidence="1" id="KW-0472">Membrane</keyword>
<evidence type="ECO:0000313" key="5">
    <source>
        <dbReference type="Proteomes" id="UP000037784"/>
    </source>
</evidence>
<dbReference type="Proteomes" id="UP000050502">
    <property type="component" value="Unassembled WGS sequence"/>
</dbReference>
<sequence>MPPFNTHAQNQRGCFLQGIRWLYLFFALLIFVVMSYLTFGFVKSYRDQVRASRTFQPVPARVLESKVKRISGDKGSDSFLPYVRYTYEVDGKRYESDTFFFTGWGYNDYLEAKKKVDNYPVGATVTAYYDPNAPEITVLDNSFPTNASFAFAIFGVFWSIAIVVFLYAIWPVVRGEKPASREE</sequence>
<dbReference type="Pfam" id="PF12158">
    <property type="entry name" value="DUF3592"/>
    <property type="match status" value="1"/>
</dbReference>
<dbReference type="Proteomes" id="UP000037784">
    <property type="component" value="Unassembled WGS sequence"/>
</dbReference>
<dbReference type="EMBL" id="LGKN01000009">
    <property type="protein sequence ID" value="KPL86472.1"/>
    <property type="molecule type" value="Genomic_DNA"/>
</dbReference>
<evidence type="ECO:0000256" key="1">
    <source>
        <dbReference type="SAM" id="Phobius"/>
    </source>
</evidence>
<evidence type="ECO:0000313" key="3">
    <source>
        <dbReference type="EMBL" id="GAP62236.1"/>
    </source>
</evidence>
<protein>
    <recommendedName>
        <fullName evidence="2">DUF3592 domain-containing protein</fullName>
    </recommendedName>
</protein>
<gene>
    <name evidence="3" type="ORF">ARMA_0659</name>
    <name evidence="4" type="ORF">SE16_14420</name>
</gene>
<feature type="transmembrane region" description="Helical" evidence="1">
    <location>
        <begin position="21"/>
        <end position="42"/>
    </location>
</feature>
<dbReference type="InParanoid" id="A0A0M8K837"/>
<proteinExistence type="predicted"/>
<keyword evidence="5" id="KW-1185">Reference proteome</keyword>
<keyword evidence="1" id="KW-1133">Transmembrane helix</keyword>
<dbReference type="InterPro" id="IPR021994">
    <property type="entry name" value="DUF3592"/>
</dbReference>
<feature type="transmembrane region" description="Helical" evidence="1">
    <location>
        <begin position="149"/>
        <end position="173"/>
    </location>
</feature>
<keyword evidence="1" id="KW-0812">Transmembrane</keyword>
<dbReference type="EMBL" id="BBZA01000038">
    <property type="protein sequence ID" value="GAP62236.1"/>
    <property type="molecule type" value="Genomic_DNA"/>
</dbReference>
<evidence type="ECO:0000313" key="6">
    <source>
        <dbReference type="Proteomes" id="UP000050502"/>
    </source>
</evidence>
<dbReference type="OrthoDB" id="1121306at2"/>
<comment type="caution">
    <text evidence="3">The sequence shown here is derived from an EMBL/GenBank/DDBJ whole genome shotgun (WGS) entry which is preliminary data.</text>
</comment>
<feature type="domain" description="DUF3592" evidence="2">
    <location>
        <begin position="58"/>
        <end position="142"/>
    </location>
</feature>
<evidence type="ECO:0000259" key="2">
    <source>
        <dbReference type="Pfam" id="PF12158"/>
    </source>
</evidence>
<dbReference type="RefSeq" id="WP_054492160.1">
    <property type="nucleotide sequence ID" value="NZ_BBZA01000038.1"/>
</dbReference>
<reference evidence="5" key="3">
    <citation type="submission" date="2015-08" db="EMBL/GenBank/DDBJ databases">
        <title>Draft Genome Sequence of a Heterotrophic Facultative Anaerobic Bacterium Ardenticatena maritima Strain 110S.</title>
        <authorList>
            <person name="Kawaichi S."/>
            <person name="Yoshida T."/>
            <person name="Sako Y."/>
            <person name="Nakamura R."/>
        </authorList>
    </citation>
    <scope>NUCLEOTIDE SEQUENCE [LARGE SCALE GENOMIC DNA]</scope>
    <source>
        <strain evidence="5">110S</strain>
    </source>
</reference>
<dbReference type="AlphaFoldDB" id="A0A0M8K837"/>
<reference evidence="4 6" key="2">
    <citation type="submission" date="2015-07" db="EMBL/GenBank/DDBJ databases">
        <title>Whole genome sequence of Ardenticatena maritima DSM 23922.</title>
        <authorList>
            <person name="Hemp J."/>
            <person name="Ward L.M."/>
            <person name="Pace L.A."/>
            <person name="Fischer W.W."/>
        </authorList>
    </citation>
    <scope>NUCLEOTIDE SEQUENCE [LARGE SCALE GENOMIC DNA]</scope>
    <source>
        <strain evidence="4 6">110S</strain>
    </source>
</reference>
<reference evidence="3 5" key="1">
    <citation type="journal article" date="2015" name="Genome Announc.">
        <title>Draft Genome Sequence of a Heterotrophic Facultative Anaerobic Thermophilic Bacterium, Ardenticatena maritima Strain 110ST.</title>
        <authorList>
            <person name="Kawaichi S."/>
            <person name="Yoshida T."/>
            <person name="Sako Y."/>
            <person name="Nakamura R."/>
        </authorList>
    </citation>
    <scope>NUCLEOTIDE SEQUENCE [LARGE SCALE GENOMIC DNA]</scope>
    <source>
        <strain evidence="3 5">110S</strain>
    </source>
</reference>
<organism evidence="3 5">
    <name type="scientific">Ardenticatena maritima</name>
    <dbReference type="NCBI Taxonomy" id="872965"/>
    <lineage>
        <taxon>Bacteria</taxon>
        <taxon>Bacillati</taxon>
        <taxon>Chloroflexota</taxon>
        <taxon>Ardenticatenia</taxon>
        <taxon>Ardenticatenales</taxon>
        <taxon>Ardenticatenaceae</taxon>
        <taxon>Ardenticatena</taxon>
    </lineage>
</organism>
<accession>A0A0M8K837</accession>